<reference evidence="1" key="1">
    <citation type="submission" date="2022-10" db="EMBL/GenBank/DDBJ databases">
        <title>Tapping the CABI collections for fungal endophytes: first genome assemblies for Collariella, Neodidymelliopsis, Ascochyta clinopodiicola, Didymella pomorum, Didymosphaeria variabile, Neocosmospora piperis and Neocucurbitaria cava.</title>
        <authorList>
            <person name="Hill R."/>
        </authorList>
    </citation>
    <scope>NUCLEOTIDE SEQUENCE</scope>
    <source>
        <strain evidence="1">IMI 360193</strain>
    </source>
</reference>
<organism evidence="1 2">
    <name type="scientific">Didymella glomerata</name>
    <dbReference type="NCBI Taxonomy" id="749621"/>
    <lineage>
        <taxon>Eukaryota</taxon>
        <taxon>Fungi</taxon>
        <taxon>Dikarya</taxon>
        <taxon>Ascomycota</taxon>
        <taxon>Pezizomycotina</taxon>
        <taxon>Dothideomycetes</taxon>
        <taxon>Pleosporomycetidae</taxon>
        <taxon>Pleosporales</taxon>
        <taxon>Pleosporineae</taxon>
        <taxon>Didymellaceae</taxon>
        <taxon>Didymella</taxon>
    </lineage>
</organism>
<dbReference type="OrthoDB" id="2823490at2759"/>
<accession>A0A9W8X2W9</accession>
<dbReference type="EMBL" id="JAPEUV010000024">
    <property type="protein sequence ID" value="KAJ4339263.1"/>
    <property type="molecule type" value="Genomic_DNA"/>
</dbReference>
<comment type="caution">
    <text evidence="1">The sequence shown here is derived from an EMBL/GenBank/DDBJ whole genome shotgun (WGS) entry which is preliminary data.</text>
</comment>
<protein>
    <submittedName>
        <fullName evidence="1">Uncharacterized protein</fullName>
    </submittedName>
</protein>
<dbReference type="AlphaFoldDB" id="A0A9W8X2W9"/>
<sequence length="324" mass="37218">MPSLLDIPRELRDQICIYALLSPIAPPNIDSSFEELTEPRRIYGNPRLRAWSKVVLYDPANSTITPPSLLFVNKQMRHETLSNLELINRLPNCSMDLVIADEVVLLPTWTQIPYRHAPKFDTVDVTFRISGVHDKGKEYPFGFYKGWKGGDGGGPAMGWQLYAVLERFIRGGTNAEMRTPEAHLHVTAKTIRVDVQTPPGIDPKRFSPWPISALYRRKWRVEGADMLDPAFLARYVEGHIRGLLSANDYEWFNYGQILYEHLDEVIVCHDGVEIGRMDVVGCLKEREVESKYFSQQQMEEYKNKAWRLRKLRGLNVLDNTSAVK</sequence>
<name>A0A9W8X2W9_9PLEO</name>
<dbReference type="Proteomes" id="UP001140562">
    <property type="component" value="Unassembled WGS sequence"/>
</dbReference>
<evidence type="ECO:0000313" key="1">
    <source>
        <dbReference type="EMBL" id="KAJ4339263.1"/>
    </source>
</evidence>
<keyword evidence="2" id="KW-1185">Reference proteome</keyword>
<evidence type="ECO:0000313" key="2">
    <source>
        <dbReference type="Proteomes" id="UP001140562"/>
    </source>
</evidence>
<proteinExistence type="predicted"/>
<gene>
    <name evidence="1" type="ORF">N0V87_003437</name>
</gene>